<evidence type="ECO:0000256" key="12">
    <source>
        <dbReference type="ARBA" id="ARBA00022918"/>
    </source>
</evidence>
<dbReference type="SUPFAM" id="SSF50630">
    <property type="entry name" value="Acid proteases"/>
    <property type="match status" value="1"/>
</dbReference>
<dbReference type="InterPro" id="IPR005162">
    <property type="entry name" value="Retrotrans_gag_dom"/>
</dbReference>
<sequence length="1272" mass="143989">MTFHLLYCFVWFDGALFFLCYNYYLSDVTLTGTPFPFNASNRYKKVAPQISGSTKPWTCAQHLQQANYIFTTLFCSGFPHLMKMASAQDEAEGHQLENLEDIPGLDVLSQDPNIGRGVKEGHGPIQQGGTKSTTYSLLDMDLCGQSELAQPLIPLDISSQDGAVGQSGWRTDINEEAADTEDTLKATLEEKFHIFMEAQENHKVELQATITTLLKDVTTAFEQHFQQLNQTLDKQSLFLRNQFAANLNWRLTHHHTEILKDTKEFMTPVVQSVEHLHNEVWKLSQSMDSMSQEMVTMKQTLNISALKTVHTQEAPNNDQLDEARRQRLQSTIRSDIKAGMLESPQDSPVLPEGRGRLRVKCPVKLQFPSFGKIEDEPDPLIYLEKCKDFLALNPLTEDELMATVRNVLHGTARDWWDVARLNTHSWSDFQKKFRAAFLSEDYEDELAERMRTRIQGEGESIRDFAYMYRSLCQRWKPDIQEAAVLKLIFRNVNPHMASQLRGRVNTVDELVRLGQQLEKDKASQSQYELWKKQGVKHKEKEKIDVSTPDSTPQKSNTPPVVYCWRCKGSHAPYSCPNFNQSRKSYPQQPRPQPSYPSHPQQPRAQASYPSHPRQQHPQPSSSSHNQQHHSQPSHSADENNRHTVNVLTDTARSASCITSHSFVPGLRRFSYPGGSCGTALPRQLKVPLTVRNWRGKAVVDTGSTYTLLNEHVWDSVKAPEDKLTPWIGDPLYLAEGEPRIPLGWSEMELSLQDKTWLLAVVVLDSKTLAFPALLGLDFVFFTGMQIDVSGGVYWFRENEKTRFAFCAESSLMGEGETSNYVAFFSVVAPSATALFPTLTTLEDSDLFQKAIQESHLEEHRKPQLKTLLLKNADVCTTKMGRTDILKHQIFLTNPLPIQQKPYRVSPPKLKVMKELIDDMLKDEVIEPSCSAWASPVVLIPRKVGKPRFCVDFRRVNENTVTDAYPIPTIQEILDSLSGAAVFSSLDLNSGYWQVEMDPEVREITAFICPQGLFQFKVMPFGLKNAPATFQRLMERALGELKGVICFVYLDDIIIFSQSWEQHFYDVQAVLDKLQSAGLSVNMKKSKLCRTSLRFLGHIVSATGVHVDPDKTEAVRNFPVPINLKALQRFLGMAGWYHRFVPNFSQIAEPLNALKKKGARFLWSPACQTAFETLKEHLVNPPVLGHPNFHSPFVVYTDASETGLGAVLVQKSDLGNEEVLAFASRSLNPAERNYAATELECLAVVWALEKWRTYLEGRLFRYGNGSCLSSMGV</sequence>
<keyword evidence="7" id="KW-0255">Endonuclease</keyword>
<evidence type="ECO:0000259" key="15">
    <source>
        <dbReference type="PROSITE" id="PS50878"/>
    </source>
</evidence>
<evidence type="ECO:0000256" key="13">
    <source>
        <dbReference type="ARBA" id="ARBA00023268"/>
    </source>
</evidence>
<evidence type="ECO:0000256" key="2">
    <source>
        <dbReference type="ARBA" id="ARBA00012180"/>
    </source>
</evidence>
<evidence type="ECO:0000256" key="7">
    <source>
        <dbReference type="ARBA" id="ARBA00022759"/>
    </source>
</evidence>
<name>A0A671TV93_SPAAU</name>
<dbReference type="Pfam" id="PF17919">
    <property type="entry name" value="RT_RNaseH_2"/>
    <property type="match status" value="1"/>
</dbReference>
<dbReference type="EC" id="3.1.26.4" evidence="2"/>
<dbReference type="GO" id="GO:0003723">
    <property type="term" value="F:RNA binding"/>
    <property type="evidence" value="ECO:0007669"/>
    <property type="project" value="UniProtKB-KW"/>
</dbReference>
<dbReference type="GeneTree" id="ENSGT01100000263500"/>
<feature type="compositionally biased region" description="Low complexity" evidence="14">
    <location>
        <begin position="597"/>
        <end position="634"/>
    </location>
</feature>
<dbReference type="Gene3D" id="3.30.70.270">
    <property type="match status" value="2"/>
</dbReference>
<dbReference type="PROSITE" id="PS00141">
    <property type="entry name" value="ASP_PROTEASE"/>
    <property type="match status" value="1"/>
</dbReference>
<dbReference type="InParanoid" id="A0A671TV93"/>
<dbReference type="InterPro" id="IPR043502">
    <property type="entry name" value="DNA/RNA_pol_sf"/>
</dbReference>
<keyword evidence="12" id="KW-0695">RNA-directed DNA polymerase</keyword>
<feature type="domain" description="Reverse transcriptase" evidence="15">
    <location>
        <begin position="920"/>
        <end position="1099"/>
    </location>
</feature>
<evidence type="ECO:0000256" key="6">
    <source>
        <dbReference type="ARBA" id="ARBA00022722"/>
    </source>
</evidence>
<dbReference type="PANTHER" id="PTHR37984:SF5">
    <property type="entry name" value="PROTEIN NYNRIN-LIKE"/>
    <property type="match status" value="1"/>
</dbReference>
<dbReference type="Pfam" id="PF00078">
    <property type="entry name" value="RVT_1"/>
    <property type="match status" value="1"/>
</dbReference>
<dbReference type="FunFam" id="3.10.10.10:FF:000007">
    <property type="entry name" value="Retrovirus-related Pol polyprotein from transposon 17.6-like Protein"/>
    <property type="match status" value="1"/>
</dbReference>
<reference evidence="16" key="1">
    <citation type="submission" date="2021-04" db="EMBL/GenBank/DDBJ databases">
        <authorList>
            <consortium name="Wellcome Sanger Institute Data Sharing"/>
        </authorList>
    </citation>
    <scope>NUCLEOTIDE SEQUENCE [LARGE SCALE GENOMIC DNA]</scope>
</reference>
<dbReference type="GO" id="GO:0015074">
    <property type="term" value="P:DNA integration"/>
    <property type="evidence" value="ECO:0007669"/>
    <property type="project" value="UniProtKB-KW"/>
</dbReference>
<dbReference type="InterPro" id="IPR000477">
    <property type="entry name" value="RT_dom"/>
</dbReference>
<keyword evidence="6" id="KW-0540">Nuclease</keyword>
<dbReference type="CDD" id="cd09274">
    <property type="entry name" value="RNase_HI_RT_Ty3"/>
    <property type="match status" value="1"/>
</dbReference>
<keyword evidence="5" id="KW-0548">Nucleotidyltransferase</keyword>
<dbReference type="Pfam" id="PF03732">
    <property type="entry name" value="Retrotrans_gag"/>
    <property type="match status" value="1"/>
</dbReference>
<keyword evidence="11" id="KW-0229">DNA integration</keyword>
<dbReference type="GO" id="GO:0003964">
    <property type="term" value="F:RNA-directed DNA polymerase activity"/>
    <property type="evidence" value="ECO:0007669"/>
    <property type="project" value="UniProtKB-KW"/>
</dbReference>
<evidence type="ECO:0000256" key="5">
    <source>
        <dbReference type="ARBA" id="ARBA00022695"/>
    </source>
</evidence>
<dbReference type="Gene3D" id="3.10.10.10">
    <property type="entry name" value="HIV Type 1 Reverse Transcriptase, subunit A, domain 1"/>
    <property type="match status" value="1"/>
</dbReference>
<dbReference type="GO" id="GO:0006508">
    <property type="term" value="P:proteolysis"/>
    <property type="evidence" value="ECO:0007669"/>
    <property type="project" value="UniProtKB-KW"/>
</dbReference>
<dbReference type="GO" id="GO:0004190">
    <property type="term" value="F:aspartic-type endopeptidase activity"/>
    <property type="evidence" value="ECO:0007669"/>
    <property type="project" value="InterPro"/>
</dbReference>
<feature type="compositionally biased region" description="Polar residues" evidence="14">
    <location>
        <begin position="547"/>
        <end position="558"/>
    </location>
</feature>
<reference evidence="16" key="3">
    <citation type="submission" date="2025-09" db="UniProtKB">
        <authorList>
            <consortium name="Ensembl"/>
        </authorList>
    </citation>
    <scope>IDENTIFICATION</scope>
</reference>
<keyword evidence="17" id="KW-1185">Reference proteome</keyword>
<dbReference type="PROSITE" id="PS50878">
    <property type="entry name" value="RT_POL"/>
    <property type="match status" value="1"/>
</dbReference>
<evidence type="ECO:0000256" key="10">
    <source>
        <dbReference type="ARBA" id="ARBA00022884"/>
    </source>
</evidence>
<dbReference type="PANTHER" id="PTHR37984">
    <property type="entry name" value="PROTEIN CBG26694"/>
    <property type="match status" value="1"/>
</dbReference>
<evidence type="ECO:0000256" key="9">
    <source>
        <dbReference type="ARBA" id="ARBA00022842"/>
    </source>
</evidence>
<evidence type="ECO:0000256" key="14">
    <source>
        <dbReference type="SAM" id="MobiDB-lite"/>
    </source>
</evidence>
<dbReference type="InterPro" id="IPR021109">
    <property type="entry name" value="Peptidase_aspartic_dom_sf"/>
</dbReference>
<dbReference type="Proteomes" id="UP000472265">
    <property type="component" value="Chromosome 22"/>
</dbReference>
<keyword evidence="10" id="KW-0694">RNA-binding</keyword>
<proteinExistence type="inferred from homology"/>
<comment type="similarity">
    <text evidence="1">Belongs to the beta type-B retroviral polymerase family. HERV class-II K(HML-2) pol subfamily.</text>
</comment>
<dbReference type="InterPro" id="IPR050951">
    <property type="entry name" value="Retrovirus_Pol_polyprotein"/>
</dbReference>
<keyword evidence="9" id="KW-0460">Magnesium</keyword>
<reference evidence="16" key="2">
    <citation type="submission" date="2025-08" db="UniProtKB">
        <authorList>
            <consortium name="Ensembl"/>
        </authorList>
    </citation>
    <scope>IDENTIFICATION</scope>
</reference>
<dbReference type="CDD" id="cd00303">
    <property type="entry name" value="retropepsin_like"/>
    <property type="match status" value="1"/>
</dbReference>
<dbReference type="GO" id="GO:0004523">
    <property type="term" value="F:RNA-DNA hybrid ribonuclease activity"/>
    <property type="evidence" value="ECO:0007669"/>
    <property type="project" value="UniProtKB-EC"/>
</dbReference>
<evidence type="ECO:0000256" key="11">
    <source>
        <dbReference type="ARBA" id="ARBA00022908"/>
    </source>
</evidence>
<evidence type="ECO:0000313" key="16">
    <source>
        <dbReference type="Ensembl" id="ENSSAUP00010005873.1"/>
    </source>
</evidence>
<evidence type="ECO:0000256" key="4">
    <source>
        <dbReference type="ARBA" id="ARBA00022679"/>
    </source>
</evidence>
<dbReference type="FunFam" id="3.10.20.370:FF:000001">
    <property type="entry name" value="Retrovirus-related Pol polyprotein from transposon 17.6-like protein"/>
    <property type="match status" value="1"/>
</dbReference>
<evidence type="ECO:0000256" key="8">
    <source>
        <dbReference type="ARBA" id="ARBA00022801"/>
    </source>
</evidence>
<dbReference type="Gene3D" id="2.40.70.10">
    <property type="entry name" value="Acid Proteases"/>
    <property type="match status" value="1"/>
</dbReference>
<dbReference type="FunFam" id="3.30.70.270:FF:000020">
    <property type="entry name" value="Transposon Tf2-6 polyprotein-like Protein"/>
    <property type="match status" value="1"/>
</dbReference>
<dbReference type="SUPFAM" id="SSF56672">
    <property type="entry name" value="DNA/RNA polymerases"/>
    <property type="match status" value="1"/>
</dbReference>
<dbReference type="InterPro" id="IPR001969">
    <property type="entry name" value="Aspartic_peptidase_AS"/>
</dbReference>
<feature type="region of interest" description="Disordered" evidence="14">
    <location>
        <begin position="577"/>
        <end position="639"/>
    </location>
</feature>
<keyword evidence="13" id="KW-0511">Multifunctional enzyme</keyword>
<keyword evidence="4" id="KW-0808">Transferase</keyword>
<dbReference type="AlphaFoldDB" id="A0A671TV93"/>
<dbReference type="InterPro" id="IPR041577">
    <property type="entry name" value="RT_RNaseH_2"/>
</dbReference>
<evidence type="ECO:0000313" key="17">
    <source>
        <dbReference type="Proteomes" id="UP000472265"/>
    </source>
</evidence>
<evidence type="ECO:0000256" key="3">
    <source>
        <dbReference type="ARBA" id="ARBA00022670"/>
    </source>
</evidence>
<keyword evidence="3" id="KW-0645">Protease</keyword>
<dbReference type="InterPro" id="IPR043128">
    <property type="entry name" value="Rev_trsase/Diguanyl_cyclase"/>
</dbReference>
<feature type="region of interest" description="Disordered" evidence="14">
    <location>
        <begin position="531"/>
        <end position="558"/>
    </location>
</feature>
<keyword evidence="8" id="KW-0378">Hydrolase</keyword>
<dbReference type="CDD" id="cd01647">
    <property type="entry name" value="RT_LTR"/>
    <property type="match status" value="1"/>
</dbReference>
<evidence type="ECO:0000256" key="1">
    <source>
        <dbReference type="ARBA" id="ARBA00010879"/>
    </source>
</evidence>
<accession>A0A671TV93</accession>
<protein>
    <recommendedName>
        <fullName evidence="2">ribonuclease H</fullName>
        <ecNumber evidence="2">3.1.26.4</ecNumber>
    </recommendedName>
</protein>
<organism evidence="16 17">
    <name type="scientific">Sparus aurata</name>
    <name type="common">Gilthead sea bream</name>
    <dbReference type="NCBI Taxonomy" id="8175"/>
    <lineage>
        <taxon>Eukaryota</taxon>
        <taxon>Metazoa</taxon>
        <taxon>Chordata</taxon>
        <taxon>Craniata</taxon>
        <taxon>Vertebrata</taxon>
        <taxon>Euteleostomi</taxon>
        <taxon>Actinopterygii</taxon>
        <taxon>Neopterygii</taxon>
        <taxon>Teleostei</taxon>
        <taxon>Neoteleostei</taxon>
        <taxon>Acanthomorphata</taxon>
        <taxon>Eupercaria</taxon>
        <taxon>Spariformes</taxon>
        <taxon>Sparidae</taxon>
        <taxon>Sparus</taxon>
    </lineage>
</organism>
<dbReference type="Ensembl" id="ENSSAUT00010006308.1">
    <property type="protein sequence ID" value="ENSSAUP00010005873.1"/>
    <property type="gene ID" value="ENSSAUG00010002991.1"/>
</dbReference>